<evidence type="ECO:0000256" key="1">
    <source>
        <dbReference type="SAM" id="SignalP"/>
    </source>
</evidence>
<dbReference type="Proteomes" id="UP000191500">
    <property type="component" value="Unassembled WGS sequence"/>
</dbReference>
<dbReference type="EMBL" id="MDDG01000005">
    <property type="protein sequence ID" value="OQE40907.1"/>
    <property type="molecule type" value="Genomic_DNA"/>
</dbReference>
<feature type="chain" id="PRO_5010710494" evidence="1">
    <location>
        <begin position="23"/>
        <end position="332"/>
    </location>
</feature>
<keyword evidence="1" id="KW-0732">Signal</keyword>
<organism evidence="2 3">
    <name type="scientific">Penicillium coprophilum</name>
    <dbReference type="NCBI Taxonomy" id="36646"/>
    <lineage>
        <taxon>Eukaryota</taxon>
        <taxon>Fungi</taxon>
        <taxon>Dikarya</taxon>
        <taxon>Ascomycota</taxon>
        <taxon>Pezizomycotina</taxon>
        <taxon>Eurotiomycetes</taxon>
        <taxon>Eurotiomycetidae</taxon>
        <taxon>Eurotiales</taxon>
        <taxon>Aspergillaceae</taxon>
        <taxon>Penicillium</taxon>
    </lineage>
</organism>
<evidence type="ECO:0000313" key="3">
    <source>
        <dbReference type="Proteomes" id="UP000191500"/>
    </source>
</evidence>
<comment type="caution">
    <text evidence="2">The sequence shown here is derived from an EMBL/GenBank/DDBJ whole genome shotgun (WGS) entry which is preliminary data.</text>
</comment>
<evidence type="ECO:0000313" key="2">
    <source>
        <dbReference type="EMBL" id="OQE40907.1"/>
    </source>
</evidence>
<accession>A0A1V6UR67</accession>
<name>A0A1V6UR67_9EURO</name>
<protein>
    <submittedName>
        <fullName evidence="2">Uncharacterized protein</fullName>
    </submittedName>
</protein>
<dbReference type="AlphaFoldDB" id="A0A1V6UR67"/>
<gene>
    <name evidence="2" type="ORF">PENCOP_c005G06190</name>
</gene>
<feature type="signal peptide" evidence="1">
    <location>
        <begin position="1"/>
        <end position="22"/>
    </location>
</feature>
<keyword evidence="3" id="KW-1185">Reference proteome</keyword>
<reference evidence="3" key="1">
    <citation type="journal article" date="2017" name="Nat. Microbiol.">
        <title>Global analysis of biosynthetic gene clusters reveals vast potential of secondary metabolite production in Penicillium species.</title>
        <authorList>
            <person name="Nielsen J.C."/>
            <person name="Grijseels S."/>
            <person name="Prigent S."/>
            <person name="Ji B."/>
            <person name="Dainat J."/>
            <person name="Nielsen K.F."/>
            <person name="Frisvad J.C."/>
            <person name="Workman M."/>
            <person name="Nielsen J."/>
        </authorList>
    </citation>
    <scope>NUCLEOTIDE SEQUENCE [LARGE SCALE GENOMIC DNA]</scope>
    <source>
        <strain evidence="3">IBT 31321</strain>
    </source>
</reference>
<sequence length="332" mass="35429">MKIHEHCVSFTLSLFLVTPILGQETVETLNIANNTGANLVDTAQGGQNLCTSDDIVKMDVSGCTCPSIFPPSPRDLVCVTPSGQCPINCNPPPPASPVIPRAELSQCYSGCVNANSECNGCYIWFSSLCRCIRDFQAGTQTACIASPTISAGPPQPNQSPSWVVLGGGDLITTTELIPGILQLNSATDVDGGFRLGQETLRSRGIRDTGTLAMNSVSTRSEEQIHIHVCDHPGSTVRGILDTLHRDNYKTTSSVDLSTFPRPNAAMSCRASPNRDEAINMGRDIVDWLKQYVGTTSCAQYDVGAGVVTDSNGHSWACITTGHRAAENMFCSD</sequence>
<proteinExistence type="predicted"/>